<comment type="caution">
    <text evidence="1">The sequence shown here is derived from an EMBL/GenBank/DDBJ whole genome shotgun (WGS) entry which is preliminary data.</text>
</comment>
<feature type="non-terminal residue" evidence="1">
    <location>
        <position position="1"/>
    </location>
</feature>
<dbReference type="EMBL" id="JAJJMB010002292">
    <property type="protein sequence ID" value="KAI3952266.1"/>
    <property type="molecule type" value="Genomic_DNA"/>
</dbReference>
<dbReference type="AlphaFoldDB" id="A0AAD4TF94"/>
<evidence type="ECO:0000313" key="1">
    <source>
        <dbReference type="EMBL" id="KAI3952266.1"/>
    </source>
</evidence>
<gene>
    <name evidence="1" type="ORF">MKW98_005961</name>
</gene>
<proteinExistence type="predicted"/>
<dbReference type="Proteomes" id="UP001202328">
    <property type="component" value="Unassembled WGS sequence"/>
</dbReference>
<sequence length="82" mass="9262">VSEMRCSPTGIVKTSDEQSLDFSLKKDADICDDVPTGEEDDVDICYDVPTGEDDEYDLDDPDVMYVMSRRVPIKFDDGLEFD</sequence>
<evidence type="ECO:0000313" key="2">
    <source>
        <dbReference type="Proteomes" id="UP001202328"/>
    </source>
</evidence>
<reference evidence="1" key="1">
    <citation type="submission" date="2022-04" db="EMBL/GenBank/DDBJ databases">
        <title>A functionally conserved STORR gene fusion in Papaver species that diverged 16.8 million years ago.</title>
        <authorList>
            <person name="Catania T."/>
        </authorList>
    </citation>
    <scope>NUCLEOTIDE SEQUENCE</scope>
    <source>
        <strain evidence="1">S-188037</strain>
    </source>
</reference>
<protein>
    <submittedName>
        <fullName evidence="1">Uncharacterized protein</fullName>
    </submittedName>
</protein>
<accession>A0AAD4TF94</accession>
<name>A0AAD4TF94_9MAGN</name>
<keyword evidence="2" id="KW-1185">Reference proteome</keyword>
<organism evidence="1 2">
    <name type="scientific">Papaver atlanticum</name>
    <dbReference type="NCBI Taxonomy" id="357466"/>
    <lineage>
        <taxon>Eukaryota</taxon>
        <taxon>Viridiplantae</taxon>
        <taxon>Streptophyta</taxon>
        <taxon>Embryophyta</taxon>
        <taxon>Tracheophyta</taxon>
        <taxon>Spermatophyta</taxon>
        <taxon>Magnoliopsida</taxon>
        <taxon>Ranunculales</taxon>
        <taxon>Papaveraceae</taxon>
        <taxon>Papaveroideae</taxon>
        <taxon>Papaver</taxon>
    </lineage>
</organism>